<dbReference type="RefSeq" id="WP_136394761.1">
    <property type="nucleotide sequence ID" value="NZ_SSND01000003.1"/>
</dbReference>
<dbReference type="InterPro" id="IPR014710">
    <property type="entry name" value="RmlC-like_jellyroll"/>
</dbReference>
<gene>
    <name evidence="2" type="ORF">E7811_11240</name>
</gene>
<dbReference type="AlphaFoldDB" id="A0A4S3MMI6"/>
<dbReference type="SUPFAM" id="SSF51182">
    <property type="entry name" value="RmlC-like cupins"/>
    <property type="match status" value="1"/>
</dbReference>
<accession>A0A4S3MMI6</accession>
<evidence type="ECO:0000313" key="2">
    <source>
        <dbReference type="EMBL" id="THD82733.1"/>
    </source>
</evidence>
<dbReference type="InterPro" id="IPR032710">
    <property type="entry name" value="NTF2-like_dom_sf"/>
</dbReference>
<dbReference type="SUPFAM" id="SSF54427">
    <property type="entry name" value="NTF2-like"/>
    <property type="match status" value="1"/>
</dbReference>
<evidence type="ECO:0000313" key="3">
    <source>
        <dbReference type="Proteomes" id="UP000309450"/>
    </source>
</evidence>
<dbReference type="EMBL" id="SSND01000003">
    <property type="protein sequence ID" value="THD82733.1"/>
    <property type="molecule type" value="Genomic_DNA"/>
</dbReference>
<protein>
    <submittedName>
        <fullName evidence="2">DUF4440 domain-containing protein</fullName>
    </submittedName>
</protein>
<dbReference type="Pfam" id="PF12680">
    <property type="entry name" value="SnoaL_2"/>
    <property type="match status" value="1"/>
</dbReference>
<dbReference type="InterPro" id="IPR037401">
    <property type="entry name" value="SnoaL-like"/>
</dbReference>
<keyword evidence="3" id="KW-1185">Reference proteome</keyword>
<sequence length="221" mass="23930">MTGTAEPVVHIDDDRFKVTEWRFAPGAETGWHRHGHDYVIVPLTDGTLKLDMPGGQQAEAQLRQGVPYSRRVGVEHNVTNGSGTAPLSFLEVEVVDDAIAHRRRETMERLMAAFNARDLDGLMACMSADCAFHAAAGPGAEGRVHRGRDAVRAAYAAIFETFPEAAWTEGAHVVTGDTGLSTWRFVGTTTEGAAVDVRGCDVFAFDGDLIALKDSYRKARG</sequence>
<dbReference type="Gene3D" id="3.10.450.50">
    <property type="match status" value="1"/>
</dbReference>
<feature type="domain" description="SnoaL-like" evidence="1">
    <location>
        <begin position="108"/>
        <end position="211"/>
    </location>
</feature>
<dbReference type="CDD" id="cd06982">
    <property type="entry name" value="cupin_BauB-like"/>
    <property type="match status" value="1"/>
</dbReference>
<proteinExistence type="predicted"/>
<evidence type="ECO:0000259" key="1">
    <source>
        <dbReference type="Pfam" id="PF12680"/>
    </source>
</evidence>
<name>A0A4S3MMI6_9RHOB</name>
<dbReference type="Proteomes" id="UP000309450">
    <property type="component" value="Unassembled WGS sequence"/>
</dbReference>
<comment type="caution">
    <text evidence="2">The sequence shown here is derived from an EMBL/GenBank/DDBJ whole genome shotgun (WGS) entry which is preliminary data.</text>
</comment>
<reference evidence="2 3" key="1">
    <citation type="submission" date="2019-04" db="EMBL/GenBank/DDBJ databases">
        <title>Draft genome sequence of Gemmobacter aestuarii sp. nov.</title>
        <authorList>
            <person name="Hameed A."/>
            <person name="Lin S.-Y."/>
            <person name="Shahina M."/>
            <person name="Lai W.-A."/>
            <person name="Young C.-C."/>
        </authorList>
    </citation>
    <scope>NUCLEOTIDE SEQUENCE [LARGE SCALE GENOMIC DNA]</scope>
    <source>
        <strain evidence="2 3">CC-PW-75</strain>
    </source>
</reference>
<organism evidence="2 3">
    <name type="scientific">Aliigemmobacter aestuarii</name>
    <dbReference type="NCBI Taxonomy" id="1445661"/>
    <lineage>
        <taxon>Bacteria</taxon>
        <taxon>Pseudomonadati</taxon>
        <taxon>Pseudomonadota</taxon>
        <taxon>Alphaproteobacteria</taxon>
        <taxon>Rhodobacterales</taxon>
        <taxon>Paracoccaceae</taxon>
        <taxon>Aliigemmobacter</taxon>
    </lineage>
</organism>
<dbReference type="OrthoDB" id="9800684at2"/>
<dbReference type="InterPro" id="IPR011051">
    <property type="entry name" value="RmlC_Cupin_sf"/>
</dbReference>
<dbReference type="Gene3D" id="2.60.120.10">
    <property type="entry name" value="Jelly Rolls"/>
    <property type="match status" value="1"/>
</dbReference>